<evidence type="ECO:0000313" key="2">
    <source>
        <dbReference type="EMBL" id="KKL85912.1"/>
    </source>
</evidence>
<keyword evidence="1" id="KW-0472">Membrane</keyword>
<dbReference type="AlphaFoldDB" id="A0A0F9IER8"/>
<feature type="transmembrane region" description="Helical" evidence="1">
    <location>
        <begin position="12"/>
        <end position="34"/>
    </location>
</feature>
<dbReference type="EMBL" id="LAZR01021268">
    <property type="protein sequence ID" value="KKL85912.1"/>
    <property type="molecule type" value="Genomic_DNA"/>
</dbReference>
<evidence type="ECO:0000256" key="1">
    <source>
        <dbReference type="SAM" id="Phobius"/>
    </source>
</evidence>
<reference evidence="2" key="1">
    <citation type="journal article" date="2015" name="Nature">
        <title>Complex archaea that bridge the gap between prokaryotes and eukaryotes.</title>
        <authorList>
            <person name="Spang A."/>
            <person name="Saw J.H."/>
            <person name="Jorgensen S.L."/>
            <person name="Zaremba-Niedzwiedzka K."/>
            <person name="Martijn J."/>
            <person name="Lind A.E."/>
            <person name="van Eijk R."/>
            <person name="Schleper C."/>
            <person name="Guy L."/>
            <person name="Ettema T.J."/>
        </authorList>
    </citation>
    <scope>NUCLEOTIDE SEQUENCE</scope>
</reference>
<organism evidence="2">
    <name type="scientific">marine sediment metagenome</name>
    <dbReference type="NCBI Taxonomy" id="412755"/>
    <lineage>
        <taxon>unclassified sequences</taxon>
        <taxon>metagenomes</taxon>
        <taxon>ecological metagenomes</taxon>
    </lineage>
</organism>
<comment type="caution">
    <text evidence="2">The sequence shown here is derived from an EMBL/GenBank/DDBJ whole genome shotgun (WGS) entry which is preliminary data.</text>
</comment>
<name>A0A0F9IER8_9ZZZZ</name>
<keyword evidence="1" id="KW-1133">Transmembrane helix</keyword>
<proteinExistence type="predicted"/>
<accession>A0A0F9IER8</accession>
<protein>
    <submittedName>
        <fullName evidence="2">Uncharacterized protein</fullName>
    </submittedName>
</protein>
<keyword evidence="1" id="KW-0812">Transmembrane</keyword>
<sequence length="63" mass="7207">MTRTRIIRIIEISLFLVVGMLIVLTPVIITSNVITKYTNYCEERNWDNSIVKIISASISSFES</sequence>
<gene>
    <name evidence="2" type="ORF">LCGC14_1949980</name>
</gene>